<organism evidence="10 11">
    <name type="scientific">Dyadobacter beijingensis</name>
    <dbReference type="NCBI Taxonomy" id="365489"/>
    <lineage>
        <taxon>Bacteria</taxon>
        <taxon>Pseudomonadati</taxon>
        <taxon>Bacteroidota</taxon>
        <taxon>Cytophagia</taxon>
        <taxon>Cytophagales</taxon>
        <taxon>Spirosomataceae</taxon>
        <taxon>Dyadobacter</taxon>
    </lineage>
</organism>
<dbReference type="Gene3D" id="3.30.70.1320">
    <property type="entry name" value="Multidrug efflux transporter AcrB pore domain like"/>
    <property type="match status" value="1"/>
</dbReference>
<feature type="transmembrane region" description="Helical" evidence="9">
    <location>
        <begin position="438"/>
        <end position="458"/>
    </location>
</feature>
<proteinExistence type="inferred from homology"/>
<comment type="similarity">
    <text evidence="2">Belongs to the resistance-nodulation-cell division (RND) (TC 2.A.6) family.</text>
</comment>
<dbReference type="SUPFAM" id="SSF82693">
    <property type="entry name" value="Multidrug efflux transporter AcrB pore domain, PN1, PN2, PC1 and PC2 subdomains"/>
    <property type="match status" value="3"/>
</dbReference>
<dbReference type="InterPro" id="IPR027463">
    <property type="entry name" value="AcrB_DN_DC_subdom"/>
</dbReference>
<keyword evidence="11" id="KW-1185">Reference proteome</keyword>
<comment type="subcellular location">
    <subcellularLocation>
        <location evidence="1">Cell inner membrane</location>
        <topology evidence="1">Multi-pass membrane protein</topology>
    </subcellularLocation>
</comment>
<dbReference type="SUPFAM" id="SSF82714">
    <property type="entry name" value="Multidrug efflux transporter AcrB TolC docking domain, DN and DC subdomains"/>
    <property type="match status" value="2"/>
</dbReference>
<dbReference type="SUPFAM" id="SSF82866">
    <property type="entry name" value="Multidrug efflux transporter AcrB transmembrane domain"/>
    <property type="match status" value="2"/>
</dbReference>
<evidence type="ECO:0000256" key="1">
    <source>
        <dbReference type="ARBA" id="ARBA00004429"/>
    </source>
</evidence>
<feature type="transmembrane region" description="Helical" evidence="9">
    <location>
        <begin position="470"/>
        <end position="497"/>
    </location>
</feature>
<dbReference type="InterPro" id="IPR001036">
    <property type="entry name" value="Acrflvin-R"/>
</dbReference>
<evidence type="ECO:0000256" key="4">
    <source>
        <dbReference type="ARBA" id="ARBA00022475"/>
    </source>
</evidence>
<dbReference type="Gene3D" id="1.20.1640.10">
    <property type="entry name" value="Multidrug efflux transporter AcrB transmembrane domain"/>
    <property type="match status" value="2"/>
</dbReference>
<dbReference type="RefSeq" id="WP_019945446.1">
    <property type="nucleotide sequence ID" value="NZ_BMLI01000004.1"/>
</dbReference>
<dbReference type="PRINTS" id="PR00702">
    <property type="entry name" value="ACRIFLAVINRP"/>
</dbReference>
<comment type="caution">
    <text evidence="10">The sequence shown here is derived from an EMBL/GenBank/DDBJ whole genome shotgun (WGS) entry which is preliminary data.</text>
</comment>
<evidence type="ECO:0000256" key="7">
    <source>
        <dbReference type="ARBA" id="ARBA00022989"/>
    </source>
</evidence>
<name>A0ABQ2IMJ4_9BACT</name>
<keyword evidence="3" id="KW-0813">Transport</keyword>
<dbReference type="InterPro" id="IPR004764">
    <property type="entry name" value="MdtF-like"/>
</dbReference>
<sequence>MLKRFIEKPVLATVISIILVILGSLALFKLPLQQFPDIAPPCVVVNATYPGANAETILRSVAPSLEEAINGVENMAYMTSTASNDGTLVISVFFKLGTDPDQAAVNVQNRVTQATSQLPQEVVRQGIVSAKQMNSMVMATGIYSDDVKKFDQTFLSNYTSINIIPELKRITGVGSANIFGGSQDYSMRVWLNPAQMAAYHVSPQDITDAIQDKSLESAPGRFGDRTDEAFEYVIRYKGKLNKPEDYENIAIRNNPDGSVLRLKDVARIEFGSFNYATKQRINGHVGIGMPVIQLAGSNSNQIQIDVNNFMEKIEKKFPEGIHSLTFYSTKRLLDASIEQVVHTLIEAFILVFIVVYLFLQDFRATLIPAIAVPVAIVGTFFFMYLFGFTINLLTLFALVLSIGIVVDDAIVVVEAVHAKMGTTGMMRKHATLSAMHDITGAIISITLVMAAVFLPVGFMEGSTGLFYREFAFTMAIAIMISALNALTLSPALAALFLKNTHHDSETIAPGKQNFKARFFKSFNVGFSRITNRYLGFVNFLLARKWIAIGGLVVVVLASAWMIKSTPTGFIPSEDQGFIAISVSLPSATSLKRTEGIMLQAEKKLQIESGKYVLNFPGFNILTQSASPSAGVMFIMLKDPKERGKLKDIAQIMAAVQQDLAGIKGATFFVFTFPTVPGFSNVEALNVVLQDRSAGQLNKFAGVANNFIAELNKLPSVGMAFTSFKADYPQYQLDVDDDKAGQLGVSVKDALQTVQSYFGTVQAGDFNRFGKYYRVMLQAESDDKRTPEALRSVFVKNKTGEMVPLSAIVKLTRVLGPETASRYNLFNSIELNVIPKKGHSSGEAIEAIKALAAQKLPADYSYEFSGQTREEISSGGQSAIIFIMSLIFVYFLLAAQYESYILPLAVICSIPTGIFGVFALIGLKGIENNIYVQVALIMLIGLLAKNAILVVEFAIQRRRTGLSLIDSVLEAAKLRLRPIVMTSLAFIFGLFPLSIASGPSAQGNHSISYSAAGGMISGVILGLLVIPVLFIIFQSLHEKISGVPTEEDGNGLELDMMTKGTTKHATIS</sequence>
<evidence type="ECO:0000256" key="8">
    <source>
        <dbReference type="ARBA" id="ARBA00023136"/>
    </source>
</evidence>
<dbReference type="PANTHER" id="PTHR32063">
    <property type="match status" value="1"/>
</dbReference>
<reference evidence="11" key="1">
    <citation type="journal article" date="2019" name="Int. J. Syst. Evol. Microbiol.">
        <title>The Global Catalogue of Microorganisms (GCM) 10K type strain sequencing project: providing services to taxonomists for standard genome sequencing and annotation.</title>
        <authorList>
            <consortium name="The Broad Institute Genomics Platform"/>
            <consortium name="The Broad Institute Genome Sequencing Center for Infectious Disease"/>
            <person name="Wu L."/>
            <person name="Ma J."/>
        </authorList>
    </citation>
    <scope>NUCLEOTIDE SEQUENCE [LARGE SCALE GENOMIC DNA]</scope>
    <source>
        <strain evidence="11">CGMCC 1.6375</strain>
    </source>
</reference>
<evidence type="ECO:0000313" key="11">
    <source>
        <dbReference type="Proteomes" id="UP000632339"/>
    </source>
</evidence>
<dbReference type="Gene3D" id="3.30.70.1440">
    <property type="entry name" value="Multidrug efflux transporter AcrB pore domain"/>
    <property type="match status" value="1"/>
</dbReference>
<dbReference type="Gene3D" id="3.30.2090.10">
    <property type="entry name" value="Multidrug efflux transporter AcrB TolC docking domain, DN and DC subdomains"/>
    <property type="match status" value="2"/>
</dbReference>
<evidence type="ECO:0000256" key="6">
    <source>
        <dbReference type="ARBA" id="ARBA00022692"/>
    </source>
</evidence>
<feature type="transmembrane region" description="Helical" evidence="9">
    <location>
        <begin position="340"/>
        <end position="359"/>
    </location>
</feature>
<evidence type="ECO:0000256" key="9">
    <source>
        <dbReference type="SAM" id="Phobius"/>
    </source>
</evidence>
<feature type="transmembrane region" description="Helical" evidence="9">
    <location>
        <begin position="929"/>
        <end position="954"/>
    </location>
</feature>
<dbReference type="NCBIfam" id="TIGR00915">
    <property type="entry name" value="2A0602"/>
    <property type="match status" value="1"/>
</dbReference>
<keyword evidence="8 9" id="KW-0472">Membrane</keyword>
<feature type="transmembrane region" description="Helical" evidence="9">
    <location>
        <begin position="366"/>
        <end position="386"/>
    </location>
</feature>
<keyword evidence="6 9" id="KW-0812">Transmembrane</keyword>
<protein>
    <submittedName>
        <fullName evidence="10">Multidrug transporter AcrB</fullName>
    </submittedName>
</protein>
<feature type="transmembrane region" description="Helical" evidence="9">
    <location>
        <begin position="545"/>
        <end position="562"/>
    </location>
</feature>
<evidence type="ECO:0000256" key="2">
    <source>
        <dbReference type="ARBA" id="ARBA00010942"/>
    </source>
</evidence>
<keyword evidence="4" id="KW-1003">Cell membrane</keyword>
<gene>
    <name evidence="10" type="ORF">GCM10010967_57400</name>
</gene>
<accession>A0ABQ2IMJ4</accession>
<evidence type="ECO:0000256" key="3">
    <source>
        <dbReference type="ARBA" id="ARBA00022448"/>
    </source>
</evidence>
<dbReference type="Pfam" id="PF00873">
    <property type="entry name" value="ACR_tran"/>
    <property type="match status" value="1"/>
</dbReference>
<dbReference type="EMBL" id="BMLI01000004">
    <property type="protein sequence ID" value="GGN13734.1"/>
    <property type="molecule type" value="Genomic_DNA"/>
</dbReference>
<dbReference type="Gene3D" id="3.30.70.1430">
    <property type="entry name" value="Multidrug efflux transporter AcrB pore domain"/>
    <property type="match status" value="2"/>
</dbReference>
<feature type="transmembrane region" description="Helical" evidence="9">
    <location>
        <begin position="975"/>
        <end position="994"/>
    </location>
</feature>
<feature type="transmembrane region" description="Helical" evidence="9">
    <location>
        <begin position="874"/>
        <end position="892"/>
    </location>
</feature>
<evidence type="ECO:0000313" key="10">
    <source>
        <dbReference type="EMBL" id="GGN13734.1"/>
    </source>
</evidence>
<evidence type="ECO:0000256" key="5">
    <source>
        <dbReference type="ARBA" id="ARBA00022519"/>
    </source>
</evidence>
<dbReference type="Proteomes" id="UP000632339">
    <property type="component" value="Unassembled WGS sequence"/>
</dbReference>
<feature type="transmembrane region" description="Helical" evidence="9">
    <location>
        <begin position="392"/>
        <end position="417"/>
    </location>
</feature>
<dbReference type="PANTHER" id="PTHR32063:SF9">
    <property type="entry name" value="SIMILAR TO MULTIDRUG RESISTANCE PROTEIN MEXB"/>
    <property type="match status" value="1"/>
</dbReference>
<feature type="transmembrane region" description="Helical" evidence="9">
    <location>
        <begin position="1006"/>
        <end position="1032"/>
    </location>
</feature>
<keyword evidence="5" id="KW-0997">Cell inner membrane</keyword>
<keyword evidence="7 9" id="KW-1133">Transmembrane helix</keyword>
<feature type="transmembrane region" description="Helical" evidence="9">
    <location>
        <begin position="899"/>
        <end position="923"/>
    </location>
</feature>